<dbReference type="EMBL" id="LXQA010027820">
    <property type="protein sequence ID" value="MCH94644.1"/>
    <property type="molecule type" value="Genomic_DNA"/>
</dbReference>
<keyword evidence="2" id="KW-1185">Reference proteome</keyword>
<name>A0A392N832_9FABA</name>
<accession>A0A392N832</accession>
<organism evidence="1 2">
    <name type="scientific">Trifolium medium</name>
    <dbReference type="NCBI Taxonomy" id="97028"/>
    <lineage>
        <taxon>Eukaryota</taxon>
        <taxon>Viridiplantae</taxon>
        <taxon>Streptophyta</taxon>
        <taxon>Embryophyta</taxon>
        <taxon>Tracheophyta</taxon>
        <taxon>Spermatophyta</taxon>
        <taxon>Magnoliopsida</taxon>
        <taxon>eudicotyledons</taxon>
        <taxon>Gunneridae</taxon>
        <taxon>Pentapetalae</taxon>
        <taxon>rosids</taxon>
        <taxon>fabids</taxon>
        <taxon>Fabales</taxon>
        <taxon>Fabaceae</taxon>
        <taxon>Papilionoideae</taxon>
        <taxon>50 kb inversion clade</taxon>
        <taxon>NPAAA clade</taxon>
        <taxon>Hologalegina</taxon>
        <taxon>IRL clade</taxon>
        <taxon>Trifolieae</taxon>
        <taxon>Trifolium</taxon>
    </lineage>
</organism>
<protein>
    <submittedName>
        <fullName evidence="1">Uncharacterized protein</fullName>
    </submittedName>
</protein>
<comment type="caution">
    <text evidence="1">The sequence shown here is derived from an EMBL/GenBank/DDBJ whole genome shotgun (WGS) entry which is preliminary data.</text>
</comment>
<proteinExistence type="predicted"/>
<dbReference type="AlphaFoldDB" id="A0A392N832"/>
<reference evidence="1 2" key="1">
    <citation type="journal article" date="2018" name="Front. Plant Sci.">
        <title>Red Clover (Trifolium pratense) and Zigzag Clover (T. medium) - A Picture of Genomic Similarities and Differences.</title>
        <authorList>
            <person name="Dluhosova J."/>
            <person name="Istvanek J."/>
            <person name="Nedelnik J."/>
            <person name="Repkova J."/>
        </authorList>
    </citation>
    <scope>NUCLEOTIDE SEQUENCE [LARGE SCALE GENOMIC DNA]</scope>
    <source>
        <strain evidence="2">cv. 10/8</strain>
        <tissue evidence="1">Leaf</tissue>
    </source>
</reference>
<evidence type="ECO:0000313" key="1">
    <source>
        <dbReference type="EMBL" id="MCH94644.1"/>
    </source>
</evidence>
<dbReference type="Proteomes" id="UP000265520">
    <property type="component" value="Unassembled WGS sequence"/>
</dbReference>
<sequence length="110" mass="12513">MEITPTSHKLKLIYKGIFSQTVQVRKMTRIWSEDDLRQRIHAQAPYLESKRQGSSASLDLAIEVGLVYQSALHEQMTQGHLPKGIYSGTDLESIKTHQCGPQVQDYNNNE</sequence>
<evidence type="ECO:0000313" key="2">
    <source>
        <dbReference type="Proteomes" id="UP000265520"/>
    </source>
</evidence>